<evidence type="ECO:0000256" key="2">
    <source>
        <dbReference type="HAMAP-Rule" id="MF_00163"/>
    </source>
</evidence>
<evidence type="ECO:0000313" key="4">
    <source>
        <dbReference type="Proteomes" id="UP000598227"/>
    </source>
</evidence>
<keyword evidence="4" id="KW-1185">Reference proteome</keyword>
<dbReference type="HAMAP" id="MF_00163">
    <property type="entry name" value="Pep_deformylase"/>
    <property type="match status" value="1"/>
</dbReference>
<dbReference type="NCBIfam" id="NF009484">
    <property type="entry name" value="PRK12846.1-5"/>
    <property type="match status" value="1"/>
</dbReference>
<dbReference type="InterPro" id="IPR023635">
    <property type="entry name" value="Peptide_deformylase"/>
</dbReference>
<dbReference type="PANTHER" id="PTHR10458:SF22">
    <property type="entry name" value="PEPTIDE DEFORMYLASE"/>
    <property type="match status" value="1"/>
</dbReference>
<gene>
    <name evidence="3" type="ORF">IHE39_00955</name>
</gene>
<comment type="caution">
    <text evidence="2">Lacks conserved residue(s) required for the propagation of feature annotation.</text>
</comment>
<dbReference type="Pfam" id="PF01327">
    <property type="entry name" value="Pep_deformylase"/>
    <property type="match status" value="1"/>
</dbReference>
<dbReference type="Proteomes" id="UP000598227">
    <property type="component" value="Unassembled WGS sequence"/>
</dbReference>
<accession>A0ABR9GGR6</accession>
<evidence type="ECO:0000313" key="3">
    <source>
        <dbReference type="EMBL" id="MBE1202850.1"/>
    </source>
</evidence>
<dbReference type="Gene3D" id="3.90.45.10">
    <property type="entry name" value="Peptide deformylase"/>
    <property type="match status" value="1"/>
</dbReference>
<dbReference type="PANTHER" id="PTHR10458">
    <property type="entry name" value="PEPTIDE DEFORMYLASE"/>
    <property type="match status" value="1"/>
</dbReference>
<sequence length="178" mass="20103">MRPAGCDARRRTGVTIRAIVKFPDPRLRLAAEPVSVFDQGLRELATDLLDTMRAAPGIGITAPHVGVSRRLVVLQLEGPESARAYVNPRILWASEETIMHTEGSVSMPGMTDEIRRHAQVRIAYRDLDGAERTEEAEGLLAVCHQHEIDQLDGIFWIQRLSKLKRDRLAKRYEKLQRS</sequence>
<dbReference type="NCBIfam" id="NF001159">
    <property type="entry name" value="PRK00150.1-3"/>
    <property type="match status" value="1"/>
</dbReference>
<dbReference type="PRINTS" id="PR01576">
    <property type="entry name" value="PDEFORMYLASE"/>
</dbReference>
<dbReference type="PIRSF" id="PIRSF004749">
    <property type="entry name" value="Pep_def"/>
    <property type="match status" value="1"/>
</dbReference>
<comment type="similarity">
    <text evidence="1 2">Belongs to the polypeptide deformylase family.</text>
</comment>
<dbReference type="CDD" id="cd00487">
    <property type="entry name" value="Pep_deformylase"/>
    <property type="match status" value="1"/>
</dbReference>
<dbReference type="SUPFAM" id="SSF56420">
    <property type="entry name" value="Peptide deformylase"/>
    <property type="match status" value="1"/>
</dbReference>
<name>A0ABR9GGR6_9HYPH</name>
<reference evidence="3 4" key="1">
    <citation type="submission" date="2020-09" db="EMBL/GenBank/DDBJ databases">
        <title>Draft Genome Sequence of Aminobacter carboxidus type strain DSM 1086, a soil Gram-negative carboxydobacterium.</title>
        <authorList>
            <person name="Turrini P."/>
            <person name="Tescari M."/>
            <person name="Artuso I."/>
            <person name="Lugli G.A."/>
            <person name="Frangipani E."/>
            <person name="Ventura M."/>
            <person name="Visca P."/>
        </authorList>
    </citation>
    <scope>NUCLEOTIDE SEQUENCE [LARGE SCALE GENOMIC DNA]</scope>
    <source>
        <strain evidence="3 4">DSM 1086</strain>
    </source>
</reference>
<evidence type="ECO:0000256" key="1">
    <source>
        <dbReference type="ARBA" id="ARBA00010759"/>
    </source>
</evidence>
<keyword evidence="3" id="KW-0378">Hydrolase</keyword>
<dbReference type="NCBIfam" id="TIGR00079">
    <property type="entry name" value="pept_deformyl"/>
    <property type="match status" value="1"/>
</dbReference>
<feature type="active site" evidence="2">
    <location>
        <position position="147"/>
    </location>
</feature>
<organism evidence="3 4">
    <name type="scientific">Aminobacter carboxidus</name>
    <dbReference type="NCBI Taxonomy" id="376165"/>
    <lineage>
        <taxon>Bacteria</taxon>
        <taxon>Pseudomonadati</taxon>
        <taxon>Pseudomonadota</taxon>
        <taxon>Alphaproteobacteria</taxon>
        <taxon>Hyphomicrobiales</taxon>
        <taxon>Phyllobacteriaceae</taxon>
        <taxon>Aminobacter</taxon>
    </lineage>
</organism>
<comment type="caution">
    <text evidence="3">The sequence shown here is derived from an EMBL/GenBank/DDBJ whole genome shotgun (WGS) entry which is preliminary data.</text>
</comment>
<proteinExistence type="inferred from homology"/>
<dbReference type="EMBL" id="JACZEP010000001">
    <property type="protein sequence ID" value="MBE1202850.1"/>
    <property type="molecule type" value="Genomic_DNA"/>
</dbReference>
<dbReference type="InterPro" id="IPR036821">
    <property type="entry name" value="Peptide_deformylase_sf"/>
</dbReference>
<dbReference type="GO" id="GO:0042586">
    <property type="term" value="F:peptide deformylase activity"/>
    <property type="evidence" value="ECO:0007669"/>
    <property type="project" value="UniProtKB-EC"/>
</dbReference>
<protein>
    <recommendedName>
        <fullName evidence="2">Peptide deformylase-like</fullName>
    </recommendedName>
    <alternativeName>
        <fullName evidence="2">Polypeptide deformylase-like</fullName>
    </alternativeName>
</protein>